<evidence type="ECO:0000313" key="2">
    <source>
        <dbReference type="Proteomes" id="UP001168338"/>
    </source>
</evidence>
<sequence>MVLEEELLFLEKTEAEEFLKFIRSAGCSGKVRTVHDLVPDTMFRGRIRDFLILLEKEIARIEASPDDAEPVAIYVTLKKAMESRLEKLRAFLQEHAVGELVPEKAVLTDIVTLIGEARAKEGIEEEERARIDDTLAAIGVDALLEDNELVERTDEGRRFVRSIDPEEAYTYLPDYPLCEMEPETLSEHGISVKLTVFAEERYAVSMGPDILLIDDRDRLWQVLDEMDIDEDSYFAFRNNSTFSQFIVDRIMTFLEERGRASKEEVIEETLSFDTRLLEEQQNLASFVLTEEYVDGILTDLKKLGLIAGKDAKLKPVRVR</sequence>
<comment type="caution">
    <text evidence="1">The sequence shown here is derived from an EMBL/GenBank/DDBJ whole genome shotgun (WGS) entry which is preliminary data.</text>
</comment>
<name>A0ABT8M8C4_9EURY</name>
<evidence type="ECO:0000313" key="1">
    <source>
        <dbReference type="EMBL" id="MDN7024154.1"/>
    </source>
</evidence>
<proteinExistence type="predicted"/>
<dbReference type="RefSeq" id="WP_301663242.1">
    <property type="nucleotide sequence ID" value="NZ_VCYH01000002.1"/>
</dbReference>
<organism evidence="1 2">
    <name type="scientific">Methanoculleus frigidifontis</name>
    <dbReference type="NCBI Taxonomy" id="2584085"/>
    <lineage>
        <taxon>Archaea</taxon>
        <taxon>Methanobacteriati</taxon>
        <taxon>Methanobacteriota</taxon>
        <taxon>Stenosarchaea group</taxon>
        <taxon>Methanomicrobia</taxon>
        <taxon>Methanomicrobiales</taxon>
        <taxon>Methanomicrobiaceae</taxon>
        <taxon>Methanoculleus</taxon>
    </lineage>
</organism>
<dbReference type="EMBL" id="VCYH01000002">
    <property type="protein sequence ID" value="MDN7024154.1"/>
    <property type="molecule type" value="Genomic_DNA"/>
</dbReference>
<accession>A0ABT8M8C4</accession>
<keyword evidence="2" id="KW-1185">Reference proteome</keyword>
<reference evidence="1" key="1">
    <citation type="submission" date="2019-05" db="EMBL/GenBank/DDBJ databases">
        <title>Methanoculleus sp. FWC-SCC1, a methanogenic archaeon isolated from deep marine cold seep.</title>
        <authorList>
            <person name="Chen Y.-W."/>
            <person name="Chen S.-C."/>
            <person name="Teng N.-H."/>
            <person name="Lai M.-C."/>
        </authorList>
    </citation>
    <scope>NUCLEOTIDE SEQUENCE</scope>
    <source>
        <strain evidence="1">FWC-SCC1</strain>
    </source>
</reference>
<protein>
    <submittedName>
        <fullName evidence="1">Uncharacterized protein</fullName>
    </submittedName>
</protein>
<dbReference type="Proteomes" id="UP001168338">
    <property type="component" value="Unassembled WGS sequence"/>
</dbReference>
<gene>
    <name evidence="1" type="ORF">FGU65_04490</name>
</gene>